<dbReference type="PROSITE" id="PS50110">
    <property type="entry name" value="RESPONSE_REGULATORY"/>
    <property type="match status" value="1"/>
</dbReference>
<dbReference type="Gene3D" id="3.60.40.10">
    <property type="entry name" value="PPM-type phosphatase domain"/>
    <property type="match status" value="1"/>
</dbReference>
<evidence type="ECO:0000313" key="5">
    <source>
        <dbReference type="EMBL" id="CRX37406.1"/>
    </source>
</evidence>
<keyword evidence="5" id="KW-0418">Kinase</keyword>
<dbReference type="Gene3D" id="3.40.50.2300">
    <property type="match status" value="1"/>
</dbReference>
<feature type="compositionally biased region" description="Polar residues" evidence="3">
    <location>
        <begin position="1"/>
        <end position="17"/>
    </location>
</feature>
<name>A0A0H5DMP5_9BACT</name>
<feature type="modified residue" description="4-aspartylphosphate" evidence="2">
    <location>
        <position position="80"/>
    </location>
</feature>
<proteinExistence type="predicted"/>
<dbReference type="SMART" id="SM00331">
    <property type="entry name" value="PP2C_SIG"/>
    <property type="match status" value="1"/>
</dbReference>
<sequence>MSSSSLDNDTGLSSPQFSEKKRRTIGKGDETILIVDDDPLIRSLLEQSLTQAGFEIIVAKDGDHALHLMKSVRVAAIVCDQKMPGMAGLEVLKTVAEIEPDVVRVLMTASPDSGVAIRAVNEGKVYQFIEKPWDEALLIQTMKGAVRQYKLVHENKTLQTLLLEKHNALTQSLKNLHQEIKMASIIHETLLVGSVPKGINGMSIEAVTVPSKGIDGDFFDFFNQGGRVFDIAVGDVMGKGITASVVGTAVKTQLLRFANPVSALYGDSEKAPMRLTPQEIVFKLSHEIADKLMRLEYFVCLIYGRFDLDRQIFSFVDCGTPGPIHFSHALQRAKYAECKNYPIGIVSPKKYAYNELSFAPNDLFVFCSDGVTEARSPEGEVFGSSRLLEIVENSARLEPKDLIELIQDTVLSFAQKDHYDDDLSLIVVRIDEGIEEGKIAKEISFSSRLEELGRLRCCLRERLREWNYSDEEFALKLELVANEVFCNIVEHGYSFKENGKIFVDIRKEKGGVCMEFFDKGDSLEPSRLIHAELSPEKSQGFGLYIIKTVCDLVEYQCKNSKQKWNRLKVLKTYPSGG</sequence>
<dbReference type="OrthoDB" id="20834at2"/>
<evidence type="ECO:0000313" key="6">
    <source>
        <dbReference type="Proteomes" id="UP000220251"/>
    </source>
</evidence>
<organism evidence="5 6">
    <name type="scientific">Estrella lausannensis</name>
    <dbReference type="NCBI Taxonomy" id="483423"/>
    <lineage>
        <taxon>Bacteria</taxon>
        <taxon>Pseudomonadati</taxon>
        <taxon>Chlamydiota</taxon>
        <taxon>Chlamydiia</taxon>
        <taxon>Parachlamydiales</taxon>
        <taxon>Candidatus Criblamydiaceae</taxon>
        <taxon>Estrella</taxon>
    </lineage>
</organism>
<keyword evidence="5" id="KW-0808">Transferase</keyword>
<dbReference type="SMART" id="SM00448">
    <property type="entry name" value="REC"/>
    <property type="match status" value="1"/>
</dbReference>
<dbReference type="InterPro" id="IPR001789">
    <property type="entry name" value="Sig_transdc_resp-reg_receiver"/>
</dbReference>
<keyword evidence="1" id="KW-0378">Hydrolase</keyword>
<dbReference type="AlphaFoldDB" id="A0A0H5DMP5"/>
<keyword evidence="2" id="KW-0597">Phosphoprotein</keyword>
<dbReference type="InterPro" id="IPR001932">
    <property type="entry name" value="PPM-type_phosphatase-like_dom"/>
</dbReference>
<dbReference type="PANTHER" id="PTHR43156:SF2">
    <property type="entry name" value="STAGE II SPORULATION PROTEIN E"/>
    <property type="match status" value="1"/>
</dbReference>
<feature type="region of interest" description="Disordered" evidence="3">
    <location>
        <begin position="1"/>
        <end position="22"/>
    </location>
</feature>
<dbReference type="PANTHER" id="PTHR43156">
    <property type="entry name" value="STAGE II SPORULATION PROTEIN E-RELATED"/>
    <property type="match status" value="1"/>
</dbReference>
<evidence type="ECO:0000256" key="3">
    <source>
        <dbReference type="SAM" id="MobiDB-lite"/>
    </source>
</evidence>
<protein>
    <submittedName>
        <fullName evidence="5">Putative histidine kinase</fullName>
    </submittedName>
</protein>
<accession>A0A0H5DMP5</accession>
<evidence type="ECO:0000256" key="1">
    <source>
        <dbReference type="ARBA" id="ARBA00022801"/>
    </source>
</evidence>
<dbReference type="InterPro" id="IPR052016">
    <property type="entry name" value="Bact_Sigma-Reg"/>
</dbReference>
<dbReference type="InterPro" id="IPR011006">
    <property type="entry name" value="CheY-like_superfamily"/>
</dbReference>
<dbReference type="GO" id="GO:0016791">
    <property type="term" value="F:phosphatase activity"/>
    <property type="evidence" value="ECO:0007669"/>
    <property type="project" value="TreeGrafter"/>
</dbReference>
<dbReference type="SUPFAM" id="SSF52172">
    <property type="entry name" value="CheY-like"/>
    <property type="match status" value="1"/>
</dbReference>
<dbReference type="GO" id="GO:0016301">
    <property type="term" value="F:kinase activity"/>
    <property type="evidence" value="ECO:0007669"/>
    <property type="project" value="UniProtKB-KW"/>
</dbReference>
<dbReference type="Proteomes" id="UP000220251">
    <property type="component" value="Unassembled WGS sequence"/>
</dbReference>
<dbReference type="Gene3D" id="3.30.565.10">
    <property type="entry name" value="Histidine kinase-like ATPase, C-terminal domain"/>
    <property type="match status" value="1"/>
</dbReference>
<dbReference type="InterPro" id="IPR036457">
    <property type="entry name" value="PPM-type-like_dom_sf"/>
</dbReference>
<dbReference type="Pfam" id="PF00072">
    <property type="entry name" value="Response_reg"/>
    <property type="match status" value="1"/>
</dbReference>
<dbReference type="EMBL" id="CWGJ01000001">
    <property type="protein sequence ID" value="CRX37406.1"/>
    <property type="molecule type" value="Genomic_DNA"/>
</dbReference>
<reference evidence="6" key="1">
    <citation type="submission" date="2015-06" db="EMBL/GenBank/DDBJ databases">
        <authorList>
            <person name="Bertelli C."/>
        </authorList>
    </citation>
    <scope>NUCLEOTIDE SEQUENCE [LARGE SCALE GENOMIC DNA]</scope>
    <source>
        <strain evidence="6">CRIB-30</strain>
    </source>
</reference>
<dbReference type="SUPFAM" id="SSF81606">
    <property type="entry name" value="PP2C-like"/>
    <property type="match status" value="1"/>
</dbReference>
<dbReference type="SUPFAM" id="SSF55874">
    <property type="entry name" value="ATPase domain of HSP90 chaperone/DNA topoisomerase II/histidine kinase"/>
    <property type="match status" value="1"/>
</dbReference>
<evidence type="ECO:0000256" key="2">
    <source>
        <dbReference type="PROSITE-ProRule" id="PRU00169"/>
    </source>
</evidence>
<dbReference type="InterPro" id="IPR003594">
    <property type="entry name" value="HATPase_dom"/>
</dbReference>
<dbReference type="RefSeq" id="WP_098037262.1">
    <property type="nucleotide sequence ID" value="NZ_CWGJ01000001.1"/>
</dbReference>
<dbReference type="GO" id="GO:0000160">
    <property type="term" value="P:phosphorelay signal transduction system"/>
    <property type="evidence" value="ECO:0007669"/>
    <property type="project" value="InterPro"/>
</dbReference>
<dbReference type="Pfam" id="PF13581">
    <property type="entry name" value="HATPase_c_2"/>
    <property type="match status" value="1"/>
</dbReference>
<feature type="domain" description="Response regulatory" evidence="4">
    <location>
        <begin position="31"/>
        <end position="146"/>
    </location>
</feature>
<dbReference type="InterPro" id="IPR036890">
    <property type="entry name" value="HATPase_C_sf"/>
</dbReference>
<dbReference type="Pfam" id="PF07228">
    <property type="entry name" value="SpoIIE"/>
    <property type="match status" value="1"/>
</dbReference>
<evidence type="ECO:0000259" key="4">
    <source>
        <dbReference type="PROSITE" id="PS50110"/>
    </source>
</evidence>
<dbReference type="CDD" id="cd16936">
    <property type="entry name" value="HATPase_RsbW-like"/>
    <property type="match status" value="1"/>
</dbReference>
<gene>
    <name evidence="5" type="ORF">ELAC_0042</name>
</gene>
<dbReference type="CDD" id="cd17569">
    <property type="entry name" value="REC_HupR-like"/>
    <property type="match status" value="1"/>
</dbReference>
<keyword evidence="6" id="KW-1185">Reference proteome</keyword>